<dbReference type="STRING" id="882.DVU_2632"/>
<name>Q728H1_NITV2</name>
<reference evidence="2 3" key="1">
    <citation type="journal article" date="2004" name="Nat. Biotechnol.">
        <title>The genome sequence of the anaerobic, sulfate-reducing bacterium Desulfovibrio vulgaris Hildenborough.</title>
        <authorList>
            <person name="Heidelberg J.F."/>
            <person name="Seshadri R."/>
            <person name="Haveman S.A."/>
            <person name="Hemme C.L."/>
            <person name="Paulsen I.T."/>
            <person name="Kolonay J.F."/>
            <person name="Eisen J.A."/>
            <person name="Ward N."/>
            <person name="Methe B."/>
            <person name="Brinkac L.M."/>
            <person name="Daugherty S.C."/>
            <person name="Deboy R.T."/>
            <person name="Dodson R.J."/>
            <person name="Durkin A.S."/>
            <person name="Madupu R."/>
            <person name="Nelson W.C."/>
            <person name="Sullivan S.A."/>
            <person name="Fouts D."/>
            <person name="Haft D.H."/>
            <person name="Selengut J."/>
            <person name="Peterson J.D."/>
            <person name="Davidsen T.M."/>
            <person name="Zafar N."/>
            <person name="Zhou L."/>
            <person name="Radune D."/>
            <person name="Dimitrov G."/>
            <person name="Hance M."/>
            <person name="Tran K."/>
            <person name="Khouri H."/>
            <person name="Gill J."/>
            <person name="Utterback T.R."/>
            <person name="Feldblyum T.V."/>
            <person name="Wall J.D."/>
            <person name="Voordouw G."/>
            <person name="Fraser C.M."/>
        </authorList>
    </citation>
    <scope>NUCLEOTIDE SEQUENCE [LARGE SCALE GENOMIC DNA]</scope>
    <source>
        <strain evidence="3">ATCC 29579 / DSM 644 / NCIMB 8303 / VKM B-1760 / Hildenborough</strain>
    </source>
</reference>
<dbReference type="Proteomes" id="UP000002194">
    <property type="component" value="Chromosome"/>
</dbReference>
<gene>
    <name evidence="2" type="ordered locus">DVU_2632</name>
</gene>
<feature type="region of interest" description="Disordered" evidence="1">
    <location>
        <begin position="55"/>
        <end position="78"/>
    </location>
</feature>
<feature type="region of interest" description="Disordered" evidence="1">
    <location>
        <begin position="1"/>
        <end position="37"/>
    </location>
</feature>
<dbReference type="EnsemblBacteria" id="AAS97104">
    <property type="protein sequence ID" value="AAS97104"/>
    <property type="gene ID" value="DVU_2632"/>
</dbReference>
<keyword evidence="3" id="KW-1185">Reference proteome</keyword>
<proteinExistence type="predicted"/>
<dbReference type="PaxDb" id="882-DVU_2632"/>
<accession>Q728H1</accession>
<feature type="compositionally biased region" description="Basic and acidic residues" evidence="1">
    <location>
        <begin position="63"/>
        <end position="78"/>
    </location>
</feature>
<dbReference type="KEGG" id="dvu:DVU_2632"/>
<protein>
    <submittedName>
        <fullName evidence="2">Uncharacterized protein</fullName>
    </submittedName>
</protein>
<sequence>MAPDAHGSSNRAPRPEARACAASQDGEQHESCMEAGVKGRPHTLQVRVTNPAACADLPAQLREQNRRRGRAEGKGRPQ</sequence>
<dbReference type="HOGENOM" id="CLU_2616291_0_0_7"/>
<evidence type="ECO:0000313" key="2">
    <source>
        <dbReference type="EMBL" id="AAS97104.1"/>
    </source>
</evidence>
<evidence type="ECO:0000313" key="3">
    <source>
        <dbReference type="Proteomes" id="UP000002194"/>
    </source>
</evidence>
<evidence type="ECO:0000256" key="1">
    <source>
        <dbReference type="SAM" id="MobiDB-lite"/>
    </source>
</evidence>
<dbReference type="EMBL" id="AE017285">
    <property type="protein sequence ID" value="AAS97104.1"/>
    <property type="molecule type" value="Genomic_DNA"/>
</dbReference>
<dbReference type="AlphaFoldDB" id="Q728H1"/>
<organism evidence="2 3">
    <name type="scientific">Nitratidesulfovibrio vulgaris (strain ATCC 29579 / DSM 644 / CCUG 34227 / NCIMB 8303 / VKM B-1760 / Hildenborough)</name>
    <name type="common">Desulfovibrio vulgaris</name>
    <dbReference type="NCBI Taxonomy" id="882"/>
    <lineage>
        <taxon>Bacteria</taxon>
        <taxon>Pseudomonadati</taxon>
        <taxon>Thermodesulfobacteriota</taxon>
        <taxon>Desulfovibrionia</taxon>
        <taxon>Desulfovibrionales</taxon>
        <taxon>Desulfovibrionaceae</taxon>
        <taxon>Nitratidesulfovibrio</taxon>
    </lineage>
</organism>